<dbReference type="AlphaFoldDB" id="A0A6B2LSN5"/>
<dbReference type="EMBL" id="GIBP01011125">
    <property type="protein sequence ID" value="NDV40094.1"/>
    <property type="molecule type" value="Transcribed_RNA"/>
</dbReference>
<proteinExistence type="predicted"/>
<accession>A0A6B2LSN5</accession>
<protein>
    <submittedName>
        <fullName evidence="1">Uncharacterized protein</fullName>
    </submittedName>
</protein>
<organism evidence="1">
    <name type="scientific">Arcella intermedia</name>
    <dbReference type="NCBI Taxonomy" id="1963864"/>
    <lineage>
        <taxon>Eukaryota</taxon>
        <taxon>Amoebozoa</taxon>
        <taxon>Tubulinea</taxon>
        <taxon>Elardia</taxon>
        <taxon>Arcellinida</taxon>
        <taxon>Sphaerothecina</taxon>
        <taxon>Arcellidae</taxon>
        <taxon>Arcella</taxon>
    </lineage>
</organism>
<evidence type="ECO:0000313" key="1">
    <source>
        <dbReference type="EMBL" id="NDV40094.1"/>
    </source>
</evidence>
<reference evidence="1" key="1">
    <citation type="journal article" date="2020" name="J. Eukaryot. Microbiol.">
        <title>De novo Sequencing, Assembly and Annotation of the Transcriptome for the Free-Living Testate Amoeba Arcella intermedia.</title>
        <authorList>
            <person name="Ribeiro G.M."/>
            <person name="Porfirio-Sousa A.L."/>
            <person name="Maurer-Alcala X.X."/>
            <person name="Katz L.A."/>
            <person name="Lahr D.J.G."/>
        </authorList>
    </citation>
    <scope>NUCLEOTIDE SEQUENCE</scope>
</reference>
<name>A0A6B2LSN5_9EUKA</name>
<sequence length="30" mass="3598">MGSLHNYIIYIFQRIYSVGQFQNQLHSLLN</sequence>